<feature type="domain" description="F-box" evidence="2">
    <location>
        <begin position="85"/>
        <end position="134"/>
    </location>
</feature>
<dbReference type="Proteomes" id="UP000054007">
    <property type="component" value="Unassembled WGS sequence"/>
</dbReference>
<evidence type="ECO:0000256" key="1">
    <source>
        <dbReference type="SAM" id="MobiDB-lite"/>
    </source>
</evidence>
<dbReference type="InterPro" id="IPR001810">
    <property type="entry name" value="F-box_dom"/>
</dbReference>
<keyword evidence="4" id="KW-1185">Reference proteome</keyword>
<dbReference type="CDD" id="cd09917">
    <property type="entry name" value="F-box_SF"/>
    <property type="match status" value="1"/>
</dbReference>
<dbReference type="SUPFAM" id="SSF81383">
    <property type="entry name" value="F-box domain"/>
    <property type="match status" value="1"/>
</dbReference>
<organism evidence="3 4">
    <name type="scientific">Cylindrobasidium torrendii FP15055 ss-10</name>
    <dbReference type="NCBI Taxonomy" id="1314674"/>
    <lineage>
        <taxon>Eukaryota</taxon>
        <taxon>Fungi</taxon>
        <taxon>Dikarya</taxon>
        <taxon>Basidiomycota</taxon>
        <taxon>Agaricomycotina</taxon>
        <taxon>Agaricomycetes</taxon>
        <taxon>Agaricomycetidae</taxon>
        <taxon>Agaricales</taxon>
        <taxon>Marasmiineae</taxon>
        <taxon>Physalacriaceae</taxon>
        <taxon>Cylindrobasidium</taxon>
    </lineage>
</organism>
<feature type="region of interest" description="Disordered" evidence="1">
    <location>
        <begin position="21"/>
        <end position="46"/>
    </location>
</feature>
<dbReference type="EMBL" id="KN880521">
    <property type="protein sequence ID" value="KIY67620.1"/>
    <property type="molecule type" value="Genomic_DNA"/>
</dbReference>
<dbReference type="Pfam" id="PF00646">
    <property type="entry name" value="F-box"/>
    <property type="match status" value="1"/>
</dbReference>
<gene>
    <name evidence="3" type="ORF">CYLTODRAFT_490456</name>
</gene>
<dbReference type="SMART" id="SM00256">
    <property type="entry name" value="FBOX"/>
    <property type="match status" value="1"/>
</dbReference>
<dbReference type="OrthoDB" id="2322499at2759"/>
<dbReference type="InterPro" id="IPR036047">
    <property type="entry name" value="F-box-like_dom_sf"/>
</dbReference>
<proteinExistence type="predicted"/>
<evidence type="ECO:0000259" key="2">
    <source>
        <dbReference type="PROSITE" id="PS50181"/>
    </source>
</evidence>
<dbReference type="AlphaFoldDB" id="A0A0D7BBJ5"/>
<evidence type="ECO:0000313" key="4">
    <source>
        <dbReference type="Proteomes" id="UP000054007"/>
    </source>
</evidence>
<reference evidence="3 4" key="1">
    <citation type="journal article" date="2015" name="Fungal Genet. Biol.">
        <title>Evolution of novel wood decay mechanisms in Agaricales revealed by the genome sequences of Fistulina hepatica and Cylindrobasidium torrendii.</title>
        <authorList>
            <person name="Floudas D."/>
            <person name="Held B.W."/>
            <person name="Riley R."/>
            <person name="Nagy L.G."/>
            <person name="Koehler G."/>
            <person name="Ransdell A.S."/>
            <person name="Younus H."/>
            <person name="Chow J."/>
            <person name="Chiniquy J."/>
            <person name="Lipzen A."/>
            <person name="Tritt A."/>
            <person name="Sun H."/>
            <person name="Haridas S."/>
            <person name="LaButti K."/>
            <person name="Ohm R.A."/>
            <person name="Kues U."/>
            <person name="Blanchette R.A."/>
            <person name="Grigoriev I.V."/>
            <person name="Minto R.E."/>
            <person name="Hibbett D.S."/>
        </authorList>
    </citation>
    <scope>NUCLEOTIDE SEQUENCE [LARGE SCALE GENOMIC DNA]</scope>
    <source>
        <strain evidence="3 4">FP15055 ss-10</strain>
    </source>
</reference>
<feature type="compositionally biased region" description="Basic and acidic residues" evidence="1">
    <location>
        <begin position="28"/>
        <end position="46"/>
    </location>
</feature>
<accession>A0A0D7BBJ5</accession>
<name>A0A0D7BBJ5_9AGAR</name>
<evidence type="ECO:0000313" key="3">
    <source>
        <dbReference type="EMBL" id="KIY67620.1"/>
    </source>
</evidence>
<sequence length="366" mass="42132">MDYAPRSECTAVKRMLTEDVQDEADSVEVPKPKKAKYEGKTEEKQAPKYRMIAPPKMEAKLKKAVDEEELALRVALRVVDRRGPHQAFVEMPEDIICEIFSSLEPIDLLCLARTSKVLRSFLMSRRSEYIWRAAREGMDGLPPPPTGSSEPAYASFLLDTHCQKCETSETDYTDWVSRIRLCARCAFDGTMYTFHPDLRSVRHARLLCHNIPRLMGSSHTNYLSITDLLNVRVCDSLQKEAARIKGENEWRKFVLRWCADQRAAQVEAQKIQMYVEHRAGLKHIPKNVKTSLRKQRFVAIIERLKAKGWSAYLSKEVCELLEKHVAVNQPRALTDRIWKNIEPSLIDFMEIVKSKCFSDLDTVDQA</sequence>
<dbReference type="PROSITE" id="PS50181">
    <property type="entry name" value="FBOX"/>
    <property type="match status" value="1"/>
</dbReference>
<protein>
    <recommendedName>
        <fullName evidence="2">F-box domain-containing protein</fullName>
    </recommendedName>
</protein>